<dbReference type="OrthoDB" id="9803333at2"/>
<dbReference type="PANTHER" id="PTHR42879">
    <property type="entry name" value="3-OXOACYL-(ACYL-CARRIER-PROTEIN) REDUCTASE"/>
    <property type="match status" value="1"/>
</dbReference>
<keyword evidence="2" id="KW-0560">Oxidoreductase</keyword>
<dbReference type="GO" id="GO:0016491">
    <property type="term" value="F:oxidoreductase activity"/>
    <property type="evidence" value="ECO:0007669"/>
    <property type="project" value="UniProtKB-KW"/>
</dbReference>
<evidence type="ECO:0000313" key="3">
    <source>
        <dbReference type="EMBL" id="TCO61109.1"/>
    </source>
</evidence>
<evidence type="ECO:0000256" key="2">
    <source>
        <dbReference type="ARBA" id="ARBA00023002"/>
    </source>
</evidence>
<gene>
    <name evidence="3" type="ORF">EV192_103693</name>
</gene>
<dbReference type="PANTHER" id="PTHR42879:SF2">
    <property type="entry name" value="3-OXOACYL-[ACYL-CARRIER-PROTEIN] REDUCTASE FABG"/>
    <property type="match status" value="1"/>
</dbReference>
<dbReference type="EMBL" id="SLWS01000003">
    <property type="protein sequence ID" value="TCO61109.1"/>
    <property type="molecule type" value="Genomic_DNA"/>
</dbReference>
<keyword evidence="4" id="KW-1185">Reference proteome</keyword>
<dbReference type="InterPro" id="IPR002347">
    <property type="entry name" value="SDR_fam"/>
</dbReference>
<dbReference type="Pfam" id="PF13561">
    <property type="entry name" value="adh_short_C2"/>
    <property type="match status" value="1"/>
</dbReference>
<accession>A0A4R2JVK6</accession>
<dbReference type="FunFam" id="3.40.50.720:FF:000173">
    <property type="entry name" value="3-oxoacyl-[acyl-carrier protein] reductase"/>
    <property type="match status" value="1"/>
</dbReference>
<proteinExistence type="inferred from homology"/>
<dbReference type="InterPro" id="IPR050259">
    <property type="entry name" value="SDR"/>
</dbReference>
<dbReference type="RefSeq" id="WP_132116575.1">
    <property type="nucleotide sequence ID" value="NZ_SLWS01000003.1"/>
</dbReference>
<sequence length="248" mass="25303">MPWAVVTGGSRGIGAAACRALAEEGFDVAFTWHTNDAAACVTAQAIRDAARQSRCDRVDMGSLDEVAAWAGAVAEELRPQVLVVNAAETFRGALESHTPDVVRRILDVNVVALVELARHIAPALAASGAGAMVTIASMNAVRGSSNSVAYSASKAAVLGLTRSLAVELAPRVRVNAVAPGIIETDMNAEPLADPDTVAAVKRSLPLGRAGTPDEVGRLIAWLVGPAASYLTGGMIAADGGGLAVFPVS</sequence>
<dbReference type="PRINTS" id="PR00080">
    <property type="entry name" value="SDRFAMILY"/>
</dbReference>
<dbReference type="AlphaFoldDB" id="A0A4R2JVK6"/>
<reference evidence="3 4" key="1">
    <citation type="submission" date="2019-03" db="EMBL/GenBank/DDBJ databases">
        <title>Genomic Encyclopedia of Type Strains, Phase IV (KMG-IV): sequencing the most valuable type-strain genomes for metagenomic binning, comparative biology and taxonomic classification.</title>
        <authorList>
            <person name="Goeker M."/>
        </authorList>
    </citation>
    <scope>NUCLEOTIDE SEQUENCE [LARGE SCALE GENOMIC DNA]</scope>
    <source>
        <strain evidence="3 4">DSM 45934</strain>
    </source>
</reference>
<dbReference type="PROSITE" id="PS00061">
    <property type="entry name" value="ADH_SHORT"/>
    <property type="match status" value="1"/>
</dbReference>
<dbReference type="Gene3D" id="3.40.50.720">
    <property type="entry name" value="NAD(P)-binding Rossmann-like Domain"/>
    <property type="match status" value="1"/>
</dbReference>
<name>A0A4R2JVK6_9PSEU</name>
<protein>
    <submittedName>
        <fullName evidence="3">3-oxoacyl-[acyl-carrier protein] reductase</fullName>
    </submittedName>
</protein>
<dbReference type="Proteomes" id="UP000295680">
    <property type="component" value="Unassembled WGS sequence"/>
</dbReference>
<comment type="similarity">
    <text evidence="1">Belongs to the short-chain dehydrogenases/reductases (SDR) family.</text>
</comment>
<evidence type="ECO:0000313" key="4">
    <source>
        <dbReference type="Proteomes" id="UP000295680"/>
    </source>
</evidence>
<dbReference type="InterPro" id="IPR036291">
    <property type="entry name" value="NAD(P)-bd_dom_sf"/>
</dbReference>
<dbReference type="PRINTS" id="PR00081">
    <property type="entry name" value="GDHRDH"/>
</dbReference>
<dbReference type="SUPFAM" id="SSF51735">
    <property type="entry name" value="NAD(P)-binding Rossmann-fold domains"/>
    <property type="match status" value="1"/>
</dbReference>
<comment type="caution">
    <text evidence="3">The sequence shown here is derived from an EMBL/GenBank/DDBJ whole genome shotgun (WGS) entry which is preliminary data.</text>
</comment>
<evidence type="ECO:0000256" key="1">
    <source>
        <dbReference type="ARBA" id="ARBA00006484"/>
    </source>
</evidence>
<dbReference type="GO" id="GO:0032787">
    <property type="term" value="P:monocarboxylic acid metabolic process"/>
    <property type="evidence" value="ECO:0007669"/>
    <property type="project" value="UniProtKB-ARBA"/>
</dbReference>
<dbReference type="InterPro" id="IPR020904">
    <property type="entry name" value="Sc_DH/Rdtase_CS"/>
</dbReference>
<organism evidence="3 4">
    <name type="scientific">Actinocrispum wychmicini</name>
    <dbReference type="NCBI Taxonomy" id="1213861"/>
    <lineage>
        <taxon>Bacteria</taxon>
        <taxon>Bacillati</taxon>
        <taxon>Actinomycetota</taxon>
        <taxon>Actinomycetes</taxon>
        <taxon>Pseudonocardiales</taxon>
        <taxon>Pseudonocardiaceae</taxon>
        <taxon>Actinocrispum</taxon>
    </lineage>
</organism>